<proteinExistence type="predicted"/>
<dbReference type="AlphaFoldDB" id="C9YDZ4"/>
<feature type="domain" description="AB hydrolase-1" evidence="2">
    <location>
        <begin position="48"/>
        <end position="259"/>
    </location>
</feature>
<accession>C9YDZ4</accession>
<feature type="signal peptide" evidence="1">
    <location>
        <begin position="1"/>
        <end position="40"/>
    </location>
</feature>
<sequence length="325" mass="33419">MPSTPSTHRGPEETNMKRIVMGWLAACALAIGLLPSAAQAAGYTQTKYPIVLVHGLFGFDNIGPVEYFYGIPSALRADGAKVYVVQVAAANSTEVRGEQLLSQVRQILAATGAAKVNLMGHSHGGPTARYVASVRPDLVASVTSIGGVNKGSAVADVLLGVAPPGSLQNTALVSVTNGLASIINFLSGGSGLSQNALAAAQSLSTAGTLKFNAKHPQGVPTSACGEGAYSVNGVAYYSWSGAQPYSNLLDPVDPALALTSLAFLGAKNDGLVSSCSSRLGRVIRDDYAFNHLDEVNQTVGLTNLFETNPGHHLPPAGQPLRNAGL</sequence>
<organism evidence="3">
    <name type="scientific">Curvibacter symbiont subsp. Hydra magnipapillata</name>
    <dbReference type="NCBI Taxonomy" id="667019"/>
    <lineage>
        <taxon>Bacteria</taxon>
        <taxon>Pseudomonadati</taxon>
        <taxon>Pseudomonadota</taxon>
        <taxon>Betaproteobacteria</taxon>
        <taxon>Burkholderiales</taxon>
        <taxon>Comamonadaceae</taxon>
        <taxon>Curvibacter</taxon>
    </lineage>
</organism>
<reference evidence="3" key="1">
    <citation type="journal article" date="2010" name="Nature">
        <title>The Dynamic genome of Hydra.</title>
        <authorList>
            <person name="Chapman J.A."/>
            <person name="Kirkness E.F."/>
            <person name="Simakov O."/>
            <person name="Hampson S.E."/>
            <person name="Mitros T."/>
            <person name="Weinmaier T."/>
            <person name="Rattei T."/>
            <person name="Balasubramanian P.G."/>
            <person name="Borman J."/>
            <person name="Busam D."/>
            <person name="Disbennett K."/>
            <person name="Pfannkoch C."/>
            <person name="Sumin N."/>
            <person name="Sutton G."/>
            <person name="Viswanathan L."/>
            <person name="Walenz B."/>
            <person name="Goodstein D.M."/>
            <person name="Hellsten U."/>
            <person name="Kawashima T."/>
            <person name="Prochnik S.E."/>
            <person name="Putnam N.H."/>
            <person name="Shu S."/>
            <person name="Blumberg B."/>
            <person name="Dana C.E."/>
            <person name="Gee L."/>
            <person name="Kibler D.F."/>
            <person name="Law L."/>
            <person name="Lindgens D."/>
            <person name="Martinez D.E."/>
            <person name="Peng J."/>
            <person name="Wigge P.A."/>
            <person name="Bertulat B."/>
            <person name="Guder C."/>
            <person name="Nakamura Y."/>
            <person name="Ozbek S."/>
            <person name="Watanabe H."/>
            <person name="Khalturin K."/>
            <person name="Hemmrich G."/>
            <person name="Franke A."/>
            <person name="Augustin R."/>
            <person name="Fraune S."/>
            <person name="Hayakawa E."/>
            <person name="Hayakawa S."/>
            <person name="Hirose M."/>
            <person name="Hwang J."/>
            <person name="Ikeo K."/>
            <person name="Nishimiya-Fujisawa C."/>
            <person name="Ogura A."/>
            <person name="Takahashi T."/>
            <person name="Steinmetz P.R."/>
            <person name="Zhang X."/>
            <person name="Aufschnaiter R."/>
            <person name="Eder M.K."/>
            <person name="Gorny A.K."/>
            <person name="Salvenmoser W."/>
            <person name="Heimberg A.M."/>
            <person name="Wheeler B.M."/>
            <person name="Peterson K.J."/>
            <person name="Boettger A."/>
            <person name="Tischler P."/>
            <person name="Wolf A."/>
            <person name="Gojobori T."/>
            <person name="Remington K.A."/>
            <person name="Strausberg R.L."/>
            <person name="Venter J."/>
            <person name="Technau U."/>
            <person name="Hobmayer B."/>
            <person name="Bosch T.C."/>
            <person name="Holstein T.W."/>
            <person name="Fujisawa T."/>
            <person name="Bode H.R."/>
            <person name="David C.N."/>
            <person name="Rokhsar D.S."/>
            <person name="Steele R.E."/>
        </authorList>
    </citation>
    <scope>NUCLEOTIDE SEQUENCE</scope>
</reference>
<evidence type="ECO:0000259" key="2">
    <source>
        <dbReference type="Pfam" id="PF00561"/>
    </source>
</evidence>
<name>C9YDZ4_CURXX</name>
<protein>
    <submittedName>
        <fullName evidence="3">Lipase</fullName>
        <ecNumber evidence="3">3.1.1.3</ecNumber>
        <ecNumber evidence="3">4.4.1.8</ecNumber>
    </submittedName>
</protein>
<dbReference type="EC" id="3.1.1.3" evidence="3"/>
<dbReference type="GO" id="GO:0016829">
    <property type="term" value="F:lyase activity"/>
    <property type="evidence" value="ECO:0007669"/>
    <property type="project" value="UniProtKB-KW"/>
</dbReference>
<keyword evidence="3" id="KW-0456">Lyase</keyword>
<dbReference type="Pfam" id="PF00561">
    <property type="entry name" value="Abhydrolase_1"/>
    <property type="match status" value="1"/>
</dbReference>
<dbReference type="SUPFAM" id="SSF53474">
    <property type="entry name" value="alpha/beta-Hydrolases"/>
    <property type="match status" value="1"/>
</dbReference>
<dbReference type="Gene3D" id="3.40.50.1820">
    <property type="entry name" value="alpha/beta hydrolase"/>
    <property type="match status" value="1"/>
</dbReference>
<keyword evidence="3" id="KW-0378">Hydrolase</keyword>
<dbReference type="InterPro" id="IPR029058">
    <property type="entry name" value="AB_hydrolase_fold"/>
</dbReference>
<keyword evidence="1" id="KW-0732">Signal</keyword>
<gene>
    <name evidence="3" type="primary">lipA</name>
    <name evidence="3" type="ORF">Csp_D28000</name>
</gene>
<dbReference type="GO" id="GO:0004806">
    <property type="term" value="F:triacylglycerol lipase activity"/>
    <property type="evidence" value="ECO:0007669"/>
    <property type="project" value="UniProtKB-EC"/>
</dbReference>
<feature type="chain" id="PRO_5003003869" evidence="1">
    <location>
        <begin position="41"/>
        <end position="325"/>
    </location>
</feature>
<dbReference type="InterPro" id="IPR000073">
    <property type="entry name" value="AB_hydrolase_1"/>
</dbReference>
<evidence type="ECO:0000256" key="1">
    <source>
        <dbReference type="SAM" id="SignalP"/>
    </source>
</evidence>
<dbReference type="EC" id="4.4.1.8" evidence="3"/>
<dbReference type="EMBL" id="FN543107">
    <property type="protein sequence ID" value="CBA31612.1"/>
    <property type="molecule type" value="Genomic_DNA"/>
</dbReference>
<evidence type="ECO:0000313" key="3">
    <source>
        <dbReference type="EMBL" id="CBA31612.1"/>
    </source>
</evidence>